<dbReference type="InParanoid" id="A0A1E7FXL6"/>
<dbReference type="CDD" id="cd02947">
    <property type="entry name" value="TRX_family"/>
    <property type="match status" value="1"/>
</dbReference>
<dbReference type="InterPro" id="IPR013766">
    <property type="entry name" value="Thioredoxin_domain"/>
</dbReference>
<keyword evidence="4" id="KW-1185">Reference proteome</keyword>
<feature type="chain" id="PRO_5009193636" description="Thioredoxin domain-containing protein" evidence="1">
    <location>
        <begin position="25"/>
        <end position="226"/>
    </location>
</feature>
<evidence type="ECO:0000256" key="1">
    <source>
        <dbReference type="SAM" id="SignalP"/>
    </source>
</evidence>
<evidence type="ECO:0000313" key="3">
    <source>
        <dbReference type="EMBL" id="OEU22876.1"/>
    </source>
</evidence>
<keyword evidence="1" id="KW-0732">Signal</keyword>
<feature type="domain" description="Thioredoxin" evidence="2">
    <location>
        <begin position="53"/>
        <end position="204"/>
    </location>
</feature>
<sequence>MISSTPILFVVLCLSAILSVEVVAFAPTAPAPVSTTSINYESTTIQTQTQTQLQVKKQPVQAPIRPSKINKIIVEEITSLNELKYFLEEDERPVVIKFYAKWCKKCQLVGRQFDRLAMELGDRIVDQQLIDGDVRFAQVEYNPKSQAFITEELQIQGVPTIQMYVGTNKLLEGGSTIKKTRTELTLIEGLNREGLLQRAEDADDGVLTGLIEESFYDSPDFLNEEW</sequence>
<feature type="signal peptide" evidence="1">
    <location>
        <begin position="1"/>
        <end position="24"/>
    </location>
</feature>
<dbReference type="KEGG" id="fcy:FRACYDRAFT_259238"/>
<evidence type="ECO:0000259" key="2">
    <source>
        <dbReference type="PROSITE" id="PS51352"/>
    </source>
</evidence>
<evidence type="ECO:0000313" key="4">
    <source>
        <dbReference type="Proteomes" id="UP000095751"/>
    </source>
</evidence>
<gene>
    <name evidence="3" type="ORF">FRACYDRAFT_259238</name>
</gene>
<dbReference type="Proteomes" id="UP000095751">
    <property type="component" value="Unassembled WGS sequence"/>
</dbReference>
<dbReference type="OrthoDB" id="38304at2759"/>
<dbReference type="EMBL" id="KV784353">
    <property type="protein sequence ID" value="OEU22876.1"/>
    <property type="molecule type" value="Genomic_DNA"/>
</dbReference>
<name>A0A1E7FXL6_9STRA</name>
<reference evidence="3 4" key="1">
    <citation type="submission" date="2016-09" db="EMBL/GenBank/DDBJ databases">
        <title>Extensive genetic diversity and differential bi-allelic expression allows diatom success in the polar Southern Ocean.</title>
        <authorList>
            <consortium name="DOE Joint Genome Institute"/>
            <person name="Mock T."/>
            <person name="Otillar R.P."/>
            <person name="Strauss J."/>
            <person name="Dupont C."/>
            <person name="Frickenhaus S."/>
            <person name="Maumus F."/>
            <person name="Mcmullan M."/>
            <person name="Sanges R."/>
            <person name="Schmutz J."/>
            <person name="Toseland A."/>
            <person name="Valas R."/>
            <person name="Veluchamy A."/>
            <person name="Ward B.J."/>
            <person name="Allen A."/>
            <person name="Barry K."/>
            <person name="Falciatore A."/>
            <person name="Ferrante M."/>
            <person name="Fortunato A.E."/>
            <person name="Gloeckner G."/>
            <person name="Gruber A."/>
            <person name="Hipkin R."/>
            <person name="Janech M."/>
            <person name="Kroth P."/>
            <person name="Leese F."/>
            <person name="Lindquist E."/>
            <person name="Lyon B.R."/>
            <person name="Martin J."/>
            <person name="Mayer C."/>
            <person name="Parker M."/>
            <person name="Quesneville H."/>
            <person name="Raymond J."/>
            <person name="Uhlig C."/>
            <person name="Valentin K.U."/>
            <person name="Worden A.Z."/>
            <person name="Armbrust E.V."/>
            <person name="Bowler C."/>
            <person name="Green B."/>
            <person name="Moulton V."/>
            <person name="Van Oosterhout C."/>
            <person name="Grigoriev I."/>
        </authorList>
    </citation>
    <scope>NUCLEOTIDE SEQUENCE [LARGE SCALE GENOMIC DNA]</scope>
    <source>
        <strain evidence="3 4">CCMP1102</strain>
    </source>
</reference>
<dbReference type="Pfam" id="PF00085">
    <property type="entry name" value="Thioredoxin"/>
    <property type="match status" value="1"/>
</dbReference>
<dbReference type="InterPro" id="IPR036249">
    <property type="entry name" value="Thioredoxin-like_sf"/>
</dbReference>
<organism evidence="3 4">
    <name type="scientific">Fragilariopsis cylindrus CCMP1102</name>
    <dbReference type="NCBI Taxonomy" id="635003"/>
    <lineage>
        <taxon>Eukaryota</taxon>
        <taxon>Sar</taxon>
        <taxon>Stramenopiles</taxon>
        <taxon>Ochrophyta</taxon>
        <taxon>Bacillariophyta</taxon>
        <taxon>Bacillariophyceae</taxon>
        <taxon>Bacillariophycidae</taxon>
        <taxon>Bacillariales</taxon>
        <taxon>Bacillariaceae</taxon>
        <taxon>Fragilariopsis</taxon>
    </lineage>
</organism>
<dbReference type="Gene3D" id="3.40.30.10">
    <property type="entry name" value="Glutaredoxin"/>
    <property type="match status" value="1"/>
</dbReference>
<dbReference type="PROSITE" id="PS51352">
    <property type="entry name" value="THIOREDOXIN_2"/>
    <property type="match status" value="1"/>
</dbReference>
<accession>A0A1E7FXL6</accession>
<proteinExistence type="predicted"/>
<dbReference type="AlphaFoldDB" id="A0A1E7FXL6"/>
<protein>
    <recommendedName>
        <fullName evidence="2">Thioredoxin domain-containing protein</fullName>
    </recommendedName>
</protein>
<dbReference type="SUPFAM" id="SSF52833">
    <property type="entry name" value="Thioredoxin-like"/>
    <property type="match status" value="1"/>
</dbReference>